<organism evidence="3 4">
    <name type="scientific">Dracunculus medinensis</name>
    <name type="common">Guinea worm</name>
    <dbReference type="NCBI Taxonomy" id="318479"/>
    <lineage>
        <taxon>Eukaryota</taxon>
        <taxon>Metazoa</taxon>
        <taxon>Ecdysozoa</taxon>
        <taxon>Nematoda</taxon>
        <taxon>Chromadorea</taxon>
        <taxon>Rhabditida</taxon>
        <taxon>Spirurina</taxon>
        <taxon>Dracunculoidea</taxon>
        <taxon>Dracunculidae</taxon>
        <taxon>Dracunculus</taxon>
    </lineage>
</organism>
<dbReference type="GO" id="GO:0016671">
    <property type="term" value="F:oxidoreductase activity, acting on a sulfur group of donors, disulfide as acceptor"/>
    <property type="evidence" value="ECO:0007669"/>
    <property type="project" value="InterPro"/>
</dbReference>
<evidence type="ECO:0000313" key="4">
    <source>
        <dbReference type="Proteomes" id="UP000274756"/>
    </source>
</evidence>
<accession>A0A3P7Q0C8</accession>
<dbReference type="PANTHER" id="PTHR13234:SF70">
    <property type="entry name" value="GILT-LIKE PROTEIN C02D5.2"/>
    <property type="match status" value="1"/>
</dbReference>
<dbReference type="EMBL" id="UYYG01001152">
    <property type="protein sequence ID" value="VDN55518.1"/>
    <property type="molecule type" value="Genomic_DNA"/>
</dbReference>
<sequence length="218" mass="24930">MVVGCVFYLSFNYSKFSVNENMRSGNKKSQLSVYLEAQCGDSTHFLLSQLKPFWLEFIQSERIDFEIIPFGKARCVPVVDDFKRRMGKNFFRCVCQHGPEECLLNQLMNCVIDELYVPERYFPILFCLQGKMSQEEGVRDCLLPSRELPIQRLINCGSTIQGRRLLAQAGDKTASLNPKLSFVPWILVDGVRSVDALYNLKEVLCAKLIPSPRQCNAI</sequence>
<protein>
    <recommendedName>
        <fullName evidence="5">GILT domain-containing protein</fullName>
    </recommendedName>
</protein>
<dbReference type="InterPro" id="IPR004911">
    <property type="entry name" value="Interferon-induced_GILT"/>
</dbReference>
<dbReference type="OrthoDB" id="958254at2759"/>
<evidence type="ECO:0008006" key="5">
    <source>
        <dbReference type="Google" id="ProtNLM"/>
    </source>
</evidence>
<proteinExistence type="inferred from homology"/>
<dbReference type="STRING" id="318479.A0A3P7Q0C8"/>
<evidence type="ECO:0000256" key="2">
    <source>
        <dbReference type="ARBA" id="ARBA00023180"/>
    </source>
</evidence>
<name>A0A3P7Q0C8_DRAME</name>
<dbReference type="AlphaFoldDB" id="A0A3P7Q0C8"/>
<evidence type="ECO:0000256" key="1">
    <source>
        <dbReference type="ARBA" id="ARBA00005679"/>
    </source>
</evidence>
<dbReference type="Proteomes" id="UP000274756">
    <property type="component" value="Unassembled WGS sequence"/>
</dbReference>
<reference evidence="3 4" key="1">
    <citation type="submission" date="2018-11" db="EMBL/GenBank/DDBJ databases">
        <authorList>
            <consortium name="Pathogen Informatics"/>
        </authorList>
    </citation>
    <scope>NUCLEOTIDE SEQUENCE [LARGE SCALE GENOMIC DNA]</scope>
</reference>
<keyword evidence="4" id="KW-1185">Reference proteome</keyword>
<dbReference type="PANTHER" id="PTHR13234">
    <property type="entry name" value="GAMMA-INTERFERON INDUCIBLE LYSOSOMAL THIOL REDUCTASE GILT"/>
    <property type="match status" value="1"/>
</dbReference>
<dbReference type="Pfam" id="PF03227">
    <property type="entry name" value="GILT"/>
    <property type="match status" value="1"/>
</dbReference>
<gene>
    <name evidence="3" type="ORF">DME_LOCUS5491</name>
</gene>
<evidence type="ECO:0000313" key="3">
    <source>
        <dbReference type="EMBL" id="VDN55518.1"/>
    </source>
</evidence>
<comment type="similarity">
    <text evidence="1">Belongs to the GILT family.</text>
</comment>
<keyword evidence="2" id="KW-0325">Glycoprotein</keyword>